<dbReference type="EMBL" id="CALNXI010000214">
    <property type="protein sequence ID" value="CAH3022321.1"/>
    <property type="molecule type" value="Genomic_DNA"/>
</dbReference>
<organism evidence="2 3">
    <name type="scientific">Porites evermanni</name>
    <dbReference type="NCBI Taxonomy" id="104178"/>
    <lineage>
        <taxon>Eukaryota</taxon>
        <taxon>Metazoa</taxon>
        <taxon>Cnidaria</taxon>
        <taxon>Anthozoa</taxon>
        <taxon>Hexacorallia</taxon>
        <taxon>Scleractinia</taxon>
        <taxon>Fungiina</taxon>
        <taxon>Poritidae</taxon>
        <taxon>Porites</taxon>
    </lineage>
</organism>
<evidence type="ECO:0000313" key="2">
    <source>
        <dbReference type="EMBL" id="CAH3022321.1"/>
    </source>
</evidence>
<dbReference type="Proteomes" id="UP001159427">
    <property type="component" value="Unassembled WGS sequence"/>
</dbReference>
<protein>
    <submittedName>
        <fullName evidence="2">Uncharacterized protein</fullName>
    </submittedName>
</protein>
<gene>
    <name evidence="2" type="ORF">PEVE_00014967</name>
</gene>
<accession>A0ABN8M219</accession>
<feature type="transmembrane region" description="Helical" evidence="1">
    <location>
        <begin position="15"/>
        <end position="31"/>
    </location>
</feature>
<name>A0ABN8M219_9CNID</name>
<keyword evidence="1" id="KW-1133">Transmembrane helix</keyword>
<proteinExistence type="predicted"/>
<evidence type="ECO:0000313" key="3">
    <source>
        <dbReference type="Proteomes" id="UP001159427"/>
    </source>
</evidence>
<evidence type="ECO:0000256" key="1">
    <source>
        <dbReference type="SAM" id="Phobius"/>
    </source>
</evidence>
<keyword evidence="1" id="KW-0812">Transmembrane</keyword>
<sequence length="477" mass="55747">MAASLLKELTSRPKILFLGLIVSFIYLFPYSKLSPVTFNFRQLVGNDSEPRFPQIRLYTTTGPPNKTAITDTTGPPHKTAITDTPITLFLRMSGSRQDHLFRFYCHLYRTFVLYWPPSLGKFVIVLDKEGKDDYKFSAKVTNETKSYFPDYKIEVLYEPLPQRDDILDVNDGHPRGYTRQLWSSFFIDQYTNDSIIAWMDSDTAFLTPVTKSTIFAGTKLRAIATQPELTSFRHWVKHWMVTNEIALGLPFVADFMTYFPVYIYRDTFTHCREYILKRFNSTDLEEVFPKFFETNGTERLELSPVNIVLNYAWYFERDRYDWSFEITRNLTEYNEEFLKGYAIGPEYVRTILAEPQTAFHSMKTKGMWIWSKILISYCLSHRAAGNTTVDICTNHMPNAAFKDNFPLFNYDLQFITDLLRSPCNAGNNTFTCLRILERHYNQVGLEIKQGRKLEWRNIETVEQIAKNSGITCNPIYN</sequence>
<keyword evidence="1" id="KW-0472">Membrane</keyword>
<keyword evidence="3" id="KW-1185">Reference proteome</keyword>
<comment type="caution">
    <text evidence="2">The sequence shown here is derived from an EMBL/GenBank/DDBJ whole genome shotgun (WGS) entry which is preliminary data.</text>
</comment>
<reference evidence="2 3" key="1">
    <citation type="submission" date="2022-05" db="EMBL/GenBank/DDBJ databases">
        <authorList>
            <consortium name="Genoscope - CEA"/>
            <person name="William W."/>
        </authorList>
    </citation>
    <scope>NUCLEOTIDE SEQUENCE [LARGE SCALE GENOMIC DNA]</scope>
</reference>